<dbReference type="RefSeq" id="WP_188690105.1">
    <property type="nucleotide sequence ID" value="NZ_BMLS01000001.1"/>
</dbReference>
<sequence length="322" mass="36624">MRPELIFFALVFVSVVLLSQMLFVSVYNPQRADSRTLKRQLAELSRDKQAEHGMLLLNNRLNNLSSVRAALESISWIKEITYKLELGGSRMLGHEYLLLALSITLLTTMGAWALTQSLPVCLTLMLSLVMMFKFRLGRQIDRRLEQIEAQFPEALDVMKRGLQAGYAFNDALKLVCEELQGELSKEMSYLFHRINFGADLKTALLYFIHRVPSTSAIAFASAVNIQKETGGNLAENIENLSKIIRQRFSFKRRIRTLSAEGRLSGWILVLLPFALFALLYITSPRYVMELLLTPNGQQLLQWGLIGMLLGVAWVRKLLQIEV</sequence>
<keyword evidence="5 6" id="KW-0472">Membrane</keyword>
<keyword evidence="4 6" id="KW-1133">Transmembrane helix</keyword>
<evidence type="ECO:0000256" key="4">
    <source>
        <dbReference type="ARBA" id="ARBA00022989"/>
    </source>
</evidence>
<dbReference type="PANTHER" id="PTHR35007:SF1">
    <property type="entry name" value="PILUS ASSEMBLY PROTEIN"/>
    <property type="match status" value="1"/>
</dbReference>
<proteinExistence type="predicted"/>
<feature type="transmembrane region" description="Helical" evidence="6">
    <location>
        <begin position="96"/>
        <end position="114"/>
    </location>
</feature>
<feature type="transmembrane region" description="Helical" evidence="6">
    <location>
        <begin position="301"/>
        <end position="318"/>
    </location>
</feature>
<accession>A0A917YUW7</accession>
<dbReference type="Proteomes" id="UP000606935">
    <property type="component" value="Unassembled WGS sequence"/>
</dbReference>
<evidence type="ECO:0000313" key="9">
    <source>
        <dbReference type="Proteomes" id="UP000606935"/>
    </source>
</evidence>
<keyword evidence="9" id="KW-1185">Reference proteome</keyword>
<comment type="caution">
    <text evidence="8">The sequence shown here is derived from an EMBL/GenBank/DDBJ whole genome shotgun (WGS) entry which is preliminary data.</text>
</comment>
<dbReference type="Gene3D" id="1.20.81.30">
    <property type="entry name" value="Type II secretion system (T2SS), domain F"/>
    <property type="match status" value="1"/>
</dbReference>
<evidence type="ECO:0000256" key="2">
    <source>
        <dbReference type="ARBA" id="ARBA00022475"/>
    </source>
</evidence>
<feature type="transmembrane region" description="Helical" evidence="6">
    <location>
        <begin position="120"/>
        <end position="136"/>
    </location>
</feature>
<evidence type="ECO:0000256" key="6">
    <source>
        <dbReference type="SAM" id="Phobius"/>
    </source>
</evidence>
<evidence type="ECO:0000256" key="5">
    <source>
        <dbReference type="ARBA" id="ARBA00023136"/>
    </source>
</evidence>
<evidence type="ECO:0000256" key="3">
    <source>
        <dbReference type="ARBA" id="ARBA00022692"/>
    </source>
</evidence>
<evidence type="ECO:0000256" key="1">
    <source>
        <dbReference type="ARBA" id="ARBA00004651"/>
    </source>
</evidence>
<comment type="subcellular location">
    <subcellularLocation>
        <location evidence="1">Cell membrane</location>
        <topology evidence="1">Multi-pass membrane protein</topology>
    </subcellularLocation>
</comment>
<keyword evidence="3 6" id="KW-0812">Transmembrane</keyword>
<dbReference type="AlphaFoldDB" id="A0A917YUW7"/>
<dbReference type="GO" id="GO:0005886">
    <property type="term" value="C:plasma membrane"/>
    <property type="evidence" value="ECO:0007669"/>
    <property type="project" value="UniProtKB-SubCell"/>
</dbReference>
<feature type="transmembrane region" description="Helical" evidence="6">
    <location>
        <begin position="6"/>
        <end position="27"/>
    </location>
</feature>
<gene>
    <name evidence="8" type="ORF">GCM10010982_06110</name>
</gene>
<dbReference type="InterPro" id="IPR018076">
    <property type="entry name" value="T2SS_GspF_dom"/>
</dbReference>
<feature type="domain" description="Type II secretion system protein GspF" evidence="7">
    <location>
        <begin position="155"/>
        <end position="279"/>
    </location>
</feature>
<evidence type="ECO:0000313" key="8">
    <source>
        <dbReference type="EMBL" id="GGO65105.1"/>
    </source>
</evidence>
<dbReference type="InterPro" id="IPR042094">
    <property type="entry name" value="T2SS_GspF_sf"/>
</dbReference>
<protein>
    <submittedName>
        <fullName evidence="8">Pilus assembly protein TadB</fullName>
    </submittedName>
</protein>
<keyword evidence="2" id="KW-1003">Cell membrane</keyword>
<evidence type="ECO:0000259" key="7">
    <source>
        <dbReference type="Pfam" id="PF00482"/>
    </source>
</evidence>
<feature type="transmembrane region" description="Helical" evidence="6">
    <location>
        <begin position="263"/>
        <end position="281"/>
    </location>
</feature>
<dbReference type="PANTHER" id="PTHR35007">
    <property type="entry name" value="INTEGRAL MEMBRANE PROTEIN-RELATED"/>
    <property type="match status" value="1"/>
</dbReference>
<reference evidence="8" key="1">
    <citation type="journal article" date="2014" name="Int. J. Syst. Evol. Microbiol.">
        <title>Complete genome sequence of Corynebacterium casei LMG S-19264T (=DSM 44701T), isolated from a smear-ripened cheese.</title>
        <authorList>
            <consortium name="US DOE Joint Genome Institute (JGI-PGF)"/>
            <person name="Walter F."/>
            <person name="Albersmeier A."/>
            <person name="Kalinowski J."/>
            <person name="Ruckert C."/>
        </authorList>
    </citation>
    <scope>NUCLEOTIDE SEQUENCE</scope>
    <source>
        <strain evidence="8">CGMCC 1.7086</strain>
    </source>
</reference>
<dbReference type="Pfam" id="PF00482">
    <property type="entry name" value="T2SSF"/>
    <property type="match status" value="1"/>
</dbReference>
<organism evidence="8 9">
    <name type="scientific">Bowmanella pacifica</name>
    <dbReference type="NCBI Taxonomy" id="502051"/>
    <lineage>
        <taxon>Bacteria</taxon>
        <taxon>Pseudomonadati</taxon>
        <taxon>Pseudomonadota</taxon>
        <taxon>Gammaproteobacteria</taxon>
        <taxon>Alteromonadales</taxon>
        <taxon>Alteromonadaceae</taxon>
        <taxon>Bowmanella</taxon>
    </lineage>
</organism>
<name>A0A917YUW7_9ALTE</name>
<reference evidence="8" key="2">
    <citation type="submission" date="2020-09" db="EMBL/GenBank/DDBJ databases">
        <authorList>
            <person name="Sun Q."/>
            <person name="Zhou Y."/>
        </authorList>
    </citation>
    <scope>NUCLEOTIDE SEQUENCE</scope>
    <source>
        <strain evidence="8">CGMCC 1.7086</strain>
    </source>
</reference>
<dbReference type="EMBL" id="BMLS01000001">
    <property type="protein sequence ID" value="GGO65105.1"/>
    <property type="molecule type" value="Genomic_DNA"/>
</dbReference>